<dbReference type="GO" id="GO:0016491">
    <property type="term" value="F:oxidoreductase activity"/>
    <property type="evidence" value="ECO:0007669"/>
    <property type="project" value="InterPro"/>
</dbReference>
<dbReference type="AlphaFoldDB" id="A0A7S3K4M0"/>
<protein>
    <recommendedName>
        <fullName evidence="2">Fatty acid desaturase domain-containing protein</fullName>
    </recommendedName>
</protein>
<feature type="transmembrane region" description="Helical" evidence="1">
    <location>
        <begin position="57"/>
        <end position="74"/>
    </location>
</feature>
<feature type="transmembrane region" description="Helical" evidence="1">
    <location>
        <begin position="235"/>
        <end position="257"/>
    </location>
</feature>
<evidence type="ECO:0000259" key="2">
    <source>
        <dbReference type="Pfam" id="PF00487"/>
    </source>
</evidence>
<proteinExistence type="predicted"/>
<feature type="domain" description="Fatty acid desaturase" evidence="2">
    <location>
        <begin position="83"/>
        <end position="359"/>
    </location>
</feature>
<feature type="transmembrane region" description="Helical" evidence="1">
    <location>
        <begin position="81"/>
        <end position="102"/>
    </location>
</feature>
<evidence type="ECO:0000313" key="3">
    <source>
        <dbReference type="EMBL" id="CAE0374399.1"/>
    </source>
</evidence>
<accession>A0A7S3K4M0</accession>
<dbReference type="InterPro" id="IPR005804">
    <property type="entry name" value="FA_desaturase_dom"/>
</dbReference>
<keyword evidence="1" id="KW-1133">Transmembrane helix</keyword>
<dbReference type="PANTHER" id="PTHR32100">
    <property type="entry name" value="OMEGA-6 FATTY ACID DESATURASE, CHLOROPLASTIC"/>
    <property type="match status" value="1"/>
</dbReference>
<sequence length="406" mass="46287">MCRGPPKVPLTTSSREILVASLVKDELPSKKEIRDSIPQKCFEHSLFQAFGHVVRDGLVIATFAFLAHTFLRVYNMRWFDIFGWILYAFFQGSAFTGWWVLAHECGHGGFSASTLINDIVGWTLHSALLVPYFSWQYSHAKHHSKTNHLMDGESHNPNSKADVHEAGYVGLAKIIGEETFAGFQLITHLLLGWPLYLIINATGGRRLYNGKPITSNLDHFRPSSQLFPPAWRFRIFLSSLGIALALTAIFFAMFTFGARPVALHYWFPYLVTNGWLVLYTWLQHTSEHVPHYGDSEWTWVRGALCTIDRPYAELGGFFDWMHHHIGSTHVCHHLFSNLPCYNAVEATMHLRAYLEPKGLYNYDGRSTLHAMWQTAKNCHYVDGTEGTQYVKSIFTLVNETNAKKDS</sequence>
<gene>
    <name evidence="3" type="ORF">ALAG00032_LOCUS15202</name>
</gene>
<dbReference type="InterPro" id="IPR012171">
    <property type="entry name" value="Fatty_acid_desaturase"/>
</dbReference>
<name>A0A7S3K4M0_9STRA</name>
<dbReference type="CDD" id="cd03507">
    <property type="entry name" value="Delta12-FADS-like"/>
    <property type="match status" value="1"/>
</dbReference>
<dbReference type="EMBL" id="HBIJ01023116">
    <property type="protein sequence ID" value="CAE0374399.1"/>
    <property type="molecule type" value="Transcribed_RNA"/>
</dbReference>
<keyword evidence="1" id="KW-0472">Membrane</keyword>
<organism evidence="3">
    <name type="scientific">Aureoumbra lagunensis</name>
    <dbReference type="NCBI Taxonomy" id="44058"/>
    <lineage>
        <taxon>Eukaryota</taxon>
        <taxon>Sar</taxon>
        <taxon>Stramenopiles</taxon>
        <taxon>Ochrophyta</taxon>
        <taxon>Pelagophyceae</taxon>
        <taxon>Pelagomonadales</taxon>
        <taxon>Aureoumbra</taxon>
    </lineage>
</organism>
<keyword evidence="1" id="KW-0812">Transmembrane</keyword>
<reference evidence="3" key="1">
    <citation type="submission" date="2021-01" db="EMBL/GenBank/DDBJ databases">
        <authorList>
            <person name="Corre E."/>
            <person name="Pelletier E."/>
            <person name="Niang G."/>
            <person name="Scheremetjew M."/>
            <person name="Finn R."/>
            <person name="Kale V."/>
            <person name="Holt S."/>
            <person name="Cochrane G."/>
            <person name="Meng A."/>
            <person name="Brown T."/>
            <person name="Cohen L."/>
        </authorList>
    </citation>
    <scope>NUCLEOTIDE SEQUENCE</scope>
    <source>
        <strain evidence="3">CCMP1510</strain>
    </source>
</reference>
<dbReference type="Pfam" id="PF00487">
    <property type="entry name" value="FA_desaturase"/>
    <property type="match status" value="1"/>
</dbReference>
<dbReference type="GO" id="GO:0006629">
    <property type="term" value="P:lipid metabolic process"/>
    <property type="evidence" value="ECO:0007669"/>
    <property type="project" value="InterPro"/>
</dbReference>
<evidence type="ECO:0000256" key="1">
    <source>
        <dbReference type="SAM" id="Phobius"/>
    </source>
</evidence>